<name>A0A9P7YVG1_9HELO</name>
<feature type="transmembrane region" description="Helical" evidence="2">
    <location>
        <begin position="36"/>
        <end position="58"/>
    </location>
</feature>
<proteinExistence type="predicted"/>
<dbReference type="AlphaFoldDB" id="A0A9P7YVG1"/>
<dbReference type="EMBL" id="MU254363">
    <property type="protein sequence ID" value="KAG9240709.1"/>
    <property type="molecule type" value="Genomic_DNA"/>
</dbReference>
<evidence type="ECO:0000313" key="4">
    <source>
        <dbReference type="Proteomes" id="UP000887226"/>
    </source>
</evidence>
<dbReference type="Proteomes" id="UP000887226">
    <property type="component" value="Unassembled WGS sequence"/>
</dbReference>
<protein>
    <submittedName>
        <fullName evidence="3">Uncharacterized protein</fullName>
    </submittedName>
</protein>
<evidence type="ECO:0000313" key="3">
    <source>
        <dbReference type="EMBL" id="KAG9240709.1"/>
    </source>
</evidence>
<dbReference type="InterPro" id="IPR020999">
    <property type="entry name" value="Chitin_synth_reg_RCR"/>
</dbReference>
<organism evidence="3 4">
    <name type="scientific">Calycina marina</name>
    <dbReference type="NCBI Taxonomy" id="1763456"/>
    <lineage>
        <taxon>Eukaryota</taxon>
        <taxon>Fungi</taxon>
        <taxon>Dikarya</taxon>
        <taxon>Ascomycota</taxon>
        <taxon>Pezizomycotina</taxon>
        <taxon>Leotiomycetes</taxon>
        <taxon>Helotiales</taxon>
        <taxon>Pezizellaceae</taxon>
        <taxon>Calycina</taxon>
    </lineage>
</organism>
<dbReference type="Pfam" id="PF12273">
    <property type="entry name" value="RCR"/>
    <property type="match status" value="1"/>
</dbReference>
<keyword evidence="4" id="KW-1185">Reference proteome</keyword>
<dbReference type="OrthoDB" id="5400539at2759"/>
<keyword evidence="2" id="KW-1133">Transmembrane helix</keyword>
<reference evidence="3" key="1">
    <citation type="journal article" date="2021" name="IMA Fungus">
        <title>Genomic characterization of three marine fungi, including Emericellopsis atlantica sp. nov. with signatures of a generalist lifestyle and marine biomass degradation.</title>
        <authorList>
            <person name="Hagestad O.C."/>
            <person name="Hou L."/>
            <person name="Andersen J.H."/>
            <person name="Hansen E.H."/>
            <person name="Altermark B."/>
            <person name="Li C."/>
            <person name="Kuhnert E."/>
            <person name="Cox R.J."/>
            <person name="Crous P.W."/>
            <person name="Spatafora J.W."/>
            <person name="Lail K."/>
            <person name="Amirebrahimi M."/>
            <person name="Lipzen A."/>
            <person name="Pangilinan J."/>
            <person name="Andreopoulos W."/>
            <person name="Hayes R.D."/>
            <person name="Ng V."/>
            <person name="Grigoriev I.V."/>
            <person name="Jackson S.A."/>
            <person name="Sutton T.D.S."/>
            <person name="Dobson A.D.W."/>
            <person name="Rama T."/>
        </authorList>
    </citation>
    <scope>NUCLEOTIDE SEQUENCE</scope>
    <source>
        <strain evidence="3">TRa3180A</strain>
    </source>
</reference>
<keyword evidence="2" id="KW-0472">Membrane</keyword>
<evidence type="ECO:0000256" key="2">
    <source>
        <dbReference type="SAM" id="Phobius"/>
    </source>
</evidence>
<accession>A0A9P7YVG1</accession>
<comment type="caution">
    <text evidence="3">The sequence shown here is derived from an EMBL/GenBank/DDBJ whole genome shotgun (WGS) entry which is preliminary data.</text>
</comment>
<gene>
    <name evidence="3" type="ORF">BJ878DRAFT_273611</name>
</gene>
<feature type="region of interest" description="Disordered" evidence="1">
    <location>
        <begin position="148"/>
        <end position="192"/>
    </location>
</feature>
<evidence type="ECO:0000256" key="1">
    <source>
        <dbReference type="SAM" id="MobiDB-lite"/>
    </source>
</evidence>
<keyword evidence="2" id="KW-0812">Transmembrane</keyword>
<sequence>MSKLSARQTTGTTNDNGDFIYYDEHDSFWYTKTGQIVRWSVFLGIFLLFALYLGIGYWHAKRRASKGLAPLGYHGWMLNRRRRGTSEQNYQNPHVTYNPYPNPHEQYGMGPMPPPMYDPNSAMPPSYQPPAGGTKIAPNQFTTTMPLNREPSPEYEAPMGPPPAATVRPNPTGASNNPFIGEGDYGAGVKMR</sequence>